<feature type="compositionally biased region" description="Basic and acidic residues" evidence="1">
    <location>
        <begin position="15"/>
        <end position="28"/>
    </location>
</feature>
<dbReference type="EMBL" id="BMZI01000024">
    <property type="protein sequence ID" value="GHB35161.1"/>
    <property type="molecule type" value="Genomic_DNA"/>
</dbReference>
<organism evidence="2 3">
    <name type="scientific">Salinicola rhizosphaerae</name>
    <dbReference type="NCBI Taxonomy" id="1443141"/>
    <lineage>
        <taxon>Bacteria</taxon>
        <taxon>Pseudomonadati</taxon>
        <taxon>Pseudomonadota</taxon>
        <taxon>Gammaproteobacteria</taxon>
        <taxon>Oceanospirillales</taxon>
        <taxon>Halomonadaceae</taxon>
        <taxon>Salinicola</taxon>
    </lineage>
</organism>
<sequence length="57" mass="6340">MSLFASDSVGNSRETAGDKPEEGGDDVKSSWPLRVGLHTCYNGRYKGLRDREVERIP</sequence>
<reference evidence="3" key="1">
    <citation type="journal article" date="2019" name="Int. J. Syst. Evol. Microbiol.">
        <title>The Global Catalogue of Microorganisms (GCM) 10K type strain sequencing project: providing services to taxonomists for standard genome sequencing and annotation.</title>
        <authorList>
            <consortium name="The Broad Institute Genomics Platform"/>
            <consortium name="The Broad Institute Genome Sequencing Center for Infectious Disease"/>
            <person name="Wu L."/>
            <person name="Ma J."/>
        </authorList>
    </citation>
    <scope>NUCLEOTIDE SEQUENCE [LARGE SCALE GENOMIC DNA]</scope>
    <source>
        <strain evidence="3">KCTC 32998</strain>
    </source>
</reference>
<feature type="region of interest" description="Disordered" evidence="1">
    <location>
        <begin position="1"/>
        <end position="31"/>
    </location>
</feature>
<name>A0ABQ3EDZ4_9GAMM</name>
<gene>
    <name evidence="2" type="ORF">GCM10009038_37480</name>
</gene>
<protein>
    <submittedName>
        <fullName evidence="2">Uncharacterized protein</fullName>
    </submittedName>
</protein>
<dbReference type="Proteomes" id="UP000646745">
    <property type="component" value="Unassembled WGS sequence"/>
</dbReference>
<evidence type="ECO:0000313" key="2">
    <source>
        <dbReference type="EMBL" id="GHB35161.1"/>
    </source>
</evidence>
<comment type="caution">
    <text evidence="2">The sequence shown here is derived from an EMBL/GenBank/DDBJ whole genome shotgun (WGS) entry which is preliminary data.</text>
</comment>
<proteinExistence type="predicted"/>
<evidence type="ECO:0000256" key="1">
    <source>
        <dbReference type="SAM" id="MobiDB-lite"/>
    </source>
</evidence>
<accession>A0ABQ3EDZ4</accession>
<keyword evidence="3" id="KW-1185">Reference proteome</keyword>
<evidence type="ECO:0000313" key="3">
    <source>
        <dbReference type="Proteomes" id="UP000646745"/>
    </source>
</evidence>